<dbReference type="GO" id="GO:0003677">
    <property type="term" value="F:DNA binding"/>
    <property type="evidence" value="ECO:0007669"/>
    <property type="project" value="InterPro"/>
</dbReference>
<evidence type="ECO:0000313" key="4">
    <source>
        <dbReference type="Proteomes" id="UP000000442"/>
    </source>
</evidence>
<dbReference type="AlphaFoldDB" id="C0QF90"/>
<dbReference type="STRING" id="177437.HRM2_01640"/>
<dbReference type="PROSITE" id="PS50943">
    <property type="entry name" value="HTH_CROC1"/>
    <property type="match status" value="1"/>
</dbReference>
<protein>
    <submittedName>
        <fullName evidence="3">HTH-type transcriptional regulatory protein</fullName>
    </submittedName>
</protein>
<evidence type="ECO:0000259" key="2">
    <source>
        <dbReference type="PROSITE" id="PS50943"/>
    </source>
</evidence>
<feature type="domain" description="HTH cro/C1-type" evidence="2">
    <location>
        <begin position="19"/>
        <end position="70"/>
    </location>
</feature>
<proteinExistence type="predicted"/>
<dbReference type="KEGG" id="dat:HRM2_01640"/>
<organism evidence="3 4">
    <name type="scientific">Desulforapulum autotrophicum (strain ATCC 43914 / DSM 3382 / VKM B-1955 / HRM2)</name>
    <name type="common">Desulfobacterium autotrophicum</name>
    <dbReference type="NCBI Taxonomy" id="177437"/>
    <lineage>
        <taxon>Bacteria</taxon>
        <taxon>Pseudomonadati</taxon>
        <taxon>Thermodesulfobacteriota</taxon>
        <taxon>Desulfobacteria</taxon>
        <taxon>Desulfobacterales</taxon>
        <taxon>Desulfobacteraceae</taxon>
        <taxon>Desulforapulum</taxon>
    </lineage>
</organism>
<accession>C0QF90</accession>
<name>C0QF90_DESAH</name>
<dbReference type="SUPFAM" id="SSF47413">
    <property type="entry name" value="lambda repressor-like DNA-binding domains"/>
    <property type="match status" value="1"/>
</dbReference>
<evidence type="ECO:0000256" key="1">
    <source>
        <dbReference type="SAM" id="MobiDB-lite"/>
    </source>
</evidence>
<gene>
    <name evidence="3" type="ordered locus">HRM2_01640</name>
</gene>
<feature type="compositionally biased region" description="Basic residues" evidence="1">
    <location>
        <begin position="88"/>
        <end position="97"/>
    </location>
</feature>
<feature type="region of interest" description="Disordered" evidence="1">
    <location>
        <begin position="85"/>
        <end position="120"/>
    </location>
</feature>
<feature type="compositionally biased region" description="Basic and acidic residues" evidence="1">
    <location>
        <begin position="111"/>
        <end position="120"/>
    </location>
</feature>
<dbReference type="RefSeq" id="WP_012662535.1">
    <property type="nucleotide sequence ID" value="NC_012108.1"/>
</dbReference>
<dbReference type="Proteomes" id="UP000000442">
    <property type="component" value="Chromosome"/>
</dbReference>
<reference evidence="3 4" key="1">
    <citation type="journal article" date="2009" name="Environ. Microbiol.">
        <title>Genome sequence of Desulfobacterium autotrophicum HRM2, a marine sulfate reducer oxidizing organic carbon completely to carbon dioxide.</title>
        <authorList>
            <person name="Strittmatter A.W."/>
            <person name="Liesegang H."/>
            <person name="Rabus R."/>
            <person name="Decker I."/>
            <person name="Amann J."/>
            <person name="Andres S."/>
            <person name="Henne A."/>
            <person name="Fricke W.F."/>
            <person name="Martinez-Arias R."/>
            <person name="Bartels D."/>
            <person name="Goesmann A."/>
            <person name="Krause L."/>
            <person name="Puehler A."/>
            <person name="Klenk H.P."/>
            <person name="Richter M."/>
            <person name="Schuler M."/>
            <person name="Gloeckner F.O."/>
            <person name="Meyerdierks A."/>
            <person name="Gottschalk G."/>
            <person name="Amann R."/>
        </authorList>
    </citation>
    <scope>NUCLEOTIDE SEQUENCE [LARGE SCALE GENOMIC DNA]</scope>
    <source>
        <strain evidence="4">ATCC 43914 / DSM 3382 / HRM2</strain>
    </source>
</reference>
<dbReference type="InterPro" id="IPR010982">
    <property type="entry name" value="Lambda_DNA-bd_dom_sf"/>
</dbReference>
<dbReference type="CDD" id="cd00093">
    <property type="entry name" value="HTH_XRE"/>
    <property type="match status" value="1"/>
</dbReference>
<dbReference type="InterPro" id="IPR001387">
    <property type="entry name" value="Cro/C1-type_HTH"/>
</dbReference>
<evidence type="ECO:0000313" key="3">
    <source>
        <dbReference type="EMBL" id="ACN13286.1"/>
    </source>
</evidence>
<dbReference type="EMBL" id="CP001087">
    <property type="protein sequence ID" value="ACN13286.1"/>
    <property type="molecule type" value="Genomic_DNA"/>
</dbReference>
<dbReference type="Gene3D" id="1.10.260.40">
    <property type="entry name" value="lambda repressor-like DNA-binding domains"/>
    <property type="match status" value="1"/>
</dbReference>
<dbReference type="eggNOG" id="COG1476">
    <property type="taxonomic scope" value="Bacteria"/>
</dbReference>
<sequence length="120" mass="13521">MSLFGATDSAIAEDIGDRLKTLRLDRNYSQKELCELTGLSIKAILNAEKGKSNIVTYIKILRALNCLDHLENFIPKPGISPMQIVKSSSKKRIRASNKKQTQTSGRKRVRKSDEDRTQTE</sequence>
<dbReference type="OrthoDB" id="5420607at2"/>
<dbReference type="HOGENOM" id="CLU_153788_0_1_7"/>
<keyword evidence="4" id="KW-1185">Reference proteome</keyword>
<dbReference type="SMART" id="SM00530">
    <property type="entry name" value="HTH_XRE"/>
    <property type="match status" value="1"/>
</dbReference>
<dbReference type="Pfam" id="PF01381">
    <property type="entry name" value="HTH_3"/>
    <property type="match status" value="1"/>
</dbReference>